<dbReference type="EMBL" id="BMER01000001">
    <property type="protein sequence ID" value="GGG73214.1"/>
    <property type="molecule type" value="Genomic_DNA"/>
</dbReference>
<evidence type="ECO:0000256" key="2">
    <source>
        <dbReference type="ARBA" id="ARBA00004429"/>
    </source>
</evidence>
<feature type="transmembrane region" description="Helical" evidence="8">
    <location>
        <begin position="281"/>
        <end position="301"/>
    </location>
</feature>
<keyword evidence="7 8" id="KW-0472">Membrane</keyword>
<feature type="domain" description="Major facilitator superfamily (MFS) profile" evidence="9">
    <location>
        <begin position="10"/>
        <end position="420"/>
    </location>
</feature>
<keyword evidence="4" id="KW-1003">Cell membrane</keyword>
<comment type="similarity">
    <text evidence="3">Belongs to the major facilitator superfamily. FHS transporter (TC 2.A.1.7) family.</text>
</comment>
<evidence type="ECO:0000256" key="3">
    <source>
        <dbReference type="ARBA" id="ARBA00009120"/>
    </source>
</evidence>
<dbReference type="InterPro" id="IPR020846">
    <property type="entry name" value="MFS_dom"/>
</dbReference>
<evidence type="ECO:0000259" key="9">
    <source>
        <dbReference type="PROSITE" id="PS50850"/>
    </source>
</evidence>
<dbReference type="PROSITE" id="PS50850">
    <property type="entry name" value="MFS"/>
    <property type="match status" value="1"/>
</dbReference>
<organism evidence="10 11">
    <name type="scientific">Parapedobacter pyrenivorans</name>
    <dbReference type="NCBI Taxonomy" id="1305674"/>
    <lineage>
        <taxon>Bacteria</taxon>
        <taxon>Pseudomonadati</taxon>
        <taxon>Bacteroidota</taxon>
        <taxon>Sphingobacteriia</taxon>
        <taxon>Sphingobacteriales</taxon>
        <taxon>Sphingobacteriaceae</taxon>
        <taxon>Parapedobacter</taxon>
    </lineage>
</organism>
<dbReference type="PANTHER" id="PTHR43702">
    <property type="entry name" value="L-FUCOSE-PROTON SYMPORTER"/>
    <property type="match status" value="1"/>
</dbReference>
<evidence type="ECO:0000256" key="5">
    <source>
        <dbReference type="ARBA" id="ARBA00022692"/>
    </source>
</evidence>
<keyword evidence="5 8" id="KW-0812">Transmembrane</keyword>
<feature type="transmembrane region" description="Helical" evidence="8">
    <location>
        <begin position="7"/>
        <end position="34"/>
    </location>
</feature>
<reference evidence="10" key="2">
    <citation type="submission" date="2020-09" db="EMBL/GenBank/DDBJ databases">
        <authorList>
            <person name="Sun Q."/>
            <person name="Zhou Y."/>
        </authorList>
    </citation>
    <scope>NUCLEOTIDE SEQUENCE</scope>
    <source>
        <strain evidence="10">CGMCC 1.12195</strain>
    </source>
</reference>
<feature type="transmembrane region" description="Helical" evidence="8">
    <location>
        <begin position="308"/>
        <end position="327"/>
    </location>
</feature>
<dbReference type="AlphaFoldDB" id="A0A917HAQ3"/>
<evidence type="ECO:0000256" key="7">
    <source>
        <dbReference type="ARBA" id="ARBA00023136"/>
    </source>
</evidence>
<dbReference type="Gene3D" id="1.20.1250.20">
    <property type="entry name" value="MFS general substrate transporter like domains"/>
    <property type="match status" value="2"/>
</dbReference>
<feature type="transmembrane region" description="Helical" evidence="8">
    <location>
        <begin position="46"/>
        <end position="65"/>
    </location>
</feature>
<dbReference type="NCBIfam" id="TIGR01272">
    <property type="entry name" value="gluP"/>
    <property type="match status" value="1"/>
</dbReference>
<feature type="transmembrane region" description="Helical" evidence="8">
    <location>
        <begin position="102"/>
        <end position="126"/>
    </location>
</feature>
<dbReference type="SUPFAM" id="SSF103473">
    <property type="entry name" value="MFS general substrate transporter"/>
    <property type="match status" value="1"/>
</dbReference>
<evidence type="ECO:0000256" key="1">
    <source>
        <dbReference type="ARBA" id="ARBA00003321"/>
    </source>
</evidence>
<comment type="caution">
    <text evidence="10">The sequence shown here is derived from an EMBL/GenBank/DDBJ whole genome shotgun (WGS) entry which is preliminary data.</text>
</comment>
<keyword evidence="11" id="KW-1185">Reference proteome</keyword>
<dbReference type="GO" id="GO:0005886">
    <property type="term" value="C:plasma membrane"/>
    <property type="evidence" value="ECO:0007669"/>
    <property type="project" value="UniProtKB-SubCell"/>
</dbReference>
<dbReference type="RefSeq" id="WP_188503969.1">
    <property type="nucleotide sequence ID" value="NZ_BMER01000001.1"/>
</dbReference>
<evidence type="ECO:0000256" key="8">
    <source>
        <dbReference type="SAM" id="Phobius"/>
    </source>
</evidence>
<dbReference type="GO" id="GO:0005354">
    <property type="term" value="F:galactose transmembrane transporter activity"/>
    <property type="evidence" value="ECO:0007669"/>
    <property type="project" value="InterPro"/>
</dbReference>
<name>A0A917HAQ3_9SPHI</name>
<dbReference type="InterPro" id="IPR011701">
    <property type="entry name" value="MFS"/>
</dbReference>
<dbReference type="InterPro" id="IPR005964">
    <property type="entry name" value="Glc/Gal_transptr_bac"/>
</dbReference>
<proteinExistence type="inferred from homology"/>
<gene>
    <name evidence="10" type="primary">gluP</name>
    <name evidence="10" type="ORF">GCM10007415_00740</name>
</gene>
<feature type="transmembrane region" description="Helical" evidence="8">
    <location>
        <begin position="367"/>
        <end position="387"/>
    </location>
</feature>
<dbReference type="Pfam" id="PF07690">
    <property type="entry name" value="MFS_1"/>
    <property type="match status" value="1"/>
</dbReference>
<feature type="transmembrane region" description="Helical" evidence="8">
    <location>
        <begin position="393"/>
        <end position="414"/>
    </location>
</feature>
<comment type="subcellular location">
    <subcellularLocation>
        <location evidence="2">Cell inner membrane</location>
        <topology evidence="2">Multi-pass membrane protein</topology>
    </subcellularLocation>
</comment>
<feature type="transmembrane region" description="Helical" evidence="8">
    <location>
        <begin position="138"/>
        <end position="162"/>
    </location>
</feature>
<comment type="function">
    <text evidence="1">Intake of glucose and galactose.</text>
</comment>
<dbReference type="Proteomes" id="UP000660862">
    <property type="component" value="Unassembled WGS sequence"/>
</dbReference>
<feature type="transmembrane region" description="Helical" evidence="8">
    <location>
        <begin position="77"/>
        <end position="96"/>
    </location>
</feature>
<keyword evidence="6 8" id="KW-1133">Transmembrane helix</keyword>
<evidence type="ECO:0000256" key="4">
    <source>
        <dbReference type="ARBA" id="ARBA00022475"/>
    </source>
</evidence>
<dbReference type="GO" id="GO:1904659">
    <property type="term" value="P:D-glucose transmembrane transport"/>
    <property type="evidence" value="ECO:0007669"/>
    <property type="project" value="InterPro"/>
</dbReference>
<sequence>MSKSRSYYYPLAVIASLFFVFGFLTWISGILIPYFQICLQLSNVEASLVAFAIYIAYFTFSLPSAKILQWAGYKKGMALGLVIMAVGTLIFIPAAYLRAFPLFLIGLFVTGSGTTLLQAAVNPYVAVIGPIESTAQRIGFMGLANKLAGIICITLLGSVFLLDADSIITQIEGADAGAVTAILDDYVLKVVKPYIIITSVLLLLAVLVYFSRLPEVNESDSEQTKELSNIGSQKSTVFQYPHLLLGVLCLFVSTACEGLPIDGIIIYSRALGIPIEEGRVYIQYSLYAMLLGYIASVVLIPKYLTQQGGMLLCAVLGLILSLASFYTEGVVSIYLLIFTAFGAAMLWGLIWGLSLRGLGRYTKIGSAILLMAVVGGGIFPLIFGRLIDVNTTYPQVSVLLLVPCYLILLFYAVWGHKYTSWSRNR</sequence>
<dbReference type="InterPro" id="IPR050375">
    <property type="entry name" value="MFS_TsgA-like"/>
</dbReference>
<reference evidence="10" key="1">
    <citation type="journal article" date="2014" name="Int. J. Syst. Evol. Microbiol.">
        <title>Complete genome sequence of Corynebacterium casei LMG S-19264T (=DSM 44701T), isolated from a smear-ripened cheese.</title>
        <authorList>
            <consortium name="US DOE Joint Genome Institute (JGI-PGF)"/>
            <person name="Walter F."/>
            <person name="Albersmeier A."/>
            <person name="Kalinowski J."/>
            <person name="Ruckert C."/>
        </authorList>
    </citation>
    <scope>NUCLEOTIDE SEQUENCE</scope>
    <source>
        <strain evidence="10">CGMCC 1.12195</strain>
    </source>
</reference>
<evidence type="ECO:0000256" key="6">
    <source>
        <dbReference type="ARBA" id="ARBA00022989"/>
    </source>
</evidence>
<protein>
    <submittedName>
        <fullName evidence="10">Glucose/galactose MFS transporter</fullName>
    </submittedName>
</protein>
<evidence type="ECO:0000313" key="11">
    <source>
        <dbReference type="Proteomes" id="UP000660862"/>
    </source>
</evidence>
<dbReference type="InterPro" id="IPR036259">
    <property type="entry name" value="MFS_trans_sf"/>
</dbReference>
<dbReference type="PANTHER" id="PTHR43702:SF12">
    <property type="entry name" value="N-ACETYL GLUCOSAMINE TRANSPORTER NAGP"/>
    <property type="match status" value="1"/>
</dbReference>
<evidence type="ECO:0000313" key="10">
    <source>
        <dbReference type="EMBL" id="GGG73214.1"/>
    </source>
</evidence>
<dbReference type="GO" id="GO:0055056">
    <property type="term" value="F:D-glucose transmembrane transporter activity"/>
    <property type="evidence" value="ECO:0007669"/>
    <property type="project" value="InterPro"/>
</dbReference>
<feature type="transmembrane region" description="Helical" evidence="8">
    <location>
        <begin position="333"/>
        <end position="355"/>
    </location>
</feature>
<feature type="transmembrane region" description="Helical" evidence="8">
    <location>
        <begin position="243"/>
        <end position="261"/>
    </location>
</feature>
<accession>A0A917HAQ3</accession>
<feature type="transmembrane region" description="Helical" evidence="8">
    <location>
        <begin position="193"/>
        <end position="210"/>
    </location>
</feature>